<name>A0AAV0X8I1_9HEMI</name>
<evidence type="ECO:0008006" key="5">
    <source>
        <dbReference type="Google" id="ProtNLM"/>
    </source>
</evidence>
<protein>
    <recommendedName>
        <fullName evidence="5">Transposable element P transposase</fullName>
    </recommendedName>
</protein>
<dbReference type="AlphaFoldDB" id="A0AAV0X8I1"/>
<reference evidence="3 4" key="1">
    <citation type="submission" date="2023-01" db="EMBL/GenBank/DDBJ databases">
        <authorList>
            <person name="Whitehead M."/>
        </authorList>
    </citation>
    <scope>NUCLEOTIDE SEQUENCE [LARGE SCALE GENOMIC DNA]</scope>
</reference>
<accession>A0AAV0X8I1</accession>
<keyword evidence="4" id="KW-1185">Reference proteome</keyword>
<comment type="caution">
    <text evidence="3">The sequence shown here is derived from an EMBL/GenBank/DDBJ whole genome shotgun (WGS) entry which is preliminary data.</text>
</comment>
<sequence>MKVKCATQIFSQRVSSTMMFLSSKNLIDPSANDTAKICLFFDKLFDSLNGSFDGVIDGKIYRTSIKKNSPHHALWAERLQVLSTMKFVNKNGKTCVVPTIENWMKTIRGFQKLFKTLYNYGIRSLLPRHVNQDSVECFFGAARSVSSSDPSCHAFASAYKTLLLNNLMSFNSPGSNCEDIVEASLTSYRNLIIKDPNDMNVVQNNCNITVDLPVTIFNVPMGINILRENVHTYIAGYILKKTKQKLI</sequence>
<feature type="domain" description="Transposable element P transposase-like GTP-binding insertion" evidence="1">
    <location>
        <begin position="1"/>
        <end position="50"/>
    </location>
</feature>
<dbReference type="Proteomes" id="UP001160148">
    <property type="component" value="Unassembled WGS sequence"/>
</dbReference>
<gene>
    <name evidence="3" type="ORF">MEUPH1_LOCUS18994</name>
</gene>
<dbReference type="Pfam" id="PF21788">
    <property type="entry name" value="TNP-like_GBD"/>
    <property type="match status" value="1"/>
</dbReference>
<feature type="domain" description="Transposable element P transposase-like RNase H C-terminal" evidence="2">
    <location>
        <begin position="130"/>
        <end position="160"/>
    </location>
</feature>
<proteinExistence type="predicted"/>
<dbReference type="EMBL" id="CARXXK010000003">
    <property type="protein sequence ID" value="CAI6364127.1"/>
    <property type="molecule type" value="Genomic_DNA"/>
</dbReference>
<evidence type="ECO:0000313" key="4">
    <source>
        <dbReference type="Proteomes" id="UP001160148"/>
    </source>
</evidence>
<dbReference type="Pfam" id="PF21789">
    <property type="entry name" value="TNP-like_RNaseH_C"/>
    <property type="match status" value="1"/>
</dbReference>
<evidence type="ECO:0000259" key="2">
    <source>
        <dbReference type="Pfam" id="PF21789"/>
    </source>
</evidence>
<dbReference type="InterPro" id="IPR048367">
    <property type="entry name" value="TNP-like_RNaseH_C"/>
</dbReference>
<evidence type="ECO:0000313" key="3">
    <source>
        <dbReference type="EMBL" id="CAI6364127.1"/>
    </source>
</evidence>
<evidence type="ECO:0000259" key="1">
    <source>
        <dbReference type="Pfam" id="PF21788"/>
    </source>
</evidence>
<organism evidence="3 4">
    <name type="scientific">Macrosiphum euphorbiae</name>
    <name type="common">potato aphid</name>
    <dbReference type="NCBI Taxonomy" id="13131"/>
    <lineage>
        <taxon>Eukaryota</taxon>
        <taxon>Metazoa</taxon>
        <taxon>Ecdysozoa</taxon>
        <taxon>Arthropoda</taxon>
        <taxon>Hexapoda</taxon>
        <taxon>Insecta</taxon>
        <taxon>Pterygota</taxon>
        <taxon>Neoptera</taxon>
        <taxon>Paraneoptera</taxon>
        <taxon>Hemiptera</taxon>
        <taxon>Sternorrhyncha</taxon>
        <taxon>Aphidomorpha</taxon>
        <taxon>Aphidoidea</taxon>
        <taxon>Aphididae</taxon>
        <taxon>Macrosiphini</taxon>
        <taxon>Macrosiphum</taxon>
    </lineage>
</organism>
<dbReference type="InterPro" id="IPR048366">
    <property type="entry name" value="TNP-like_GBD"/>
</dbReference>